<feature type="transmembrane region" description="Helical" evidence="11">
    <location>
        <begin position="125"/>
        <end position="142"/>
    </location>
</feature>
<dbReference type="PRINTS" id="PR00237">
    <property type="entry name" value="GPCRRHODOPSN"/>
</dbReference>
<evidence type="ECO:0000256" key="7">
    <source>
        <dbReference type="ARBA" id="ARBA00023170"/>
    </source>
</evidence>
<evidence type="ECO:0000256" key="5">
    <source>
        <dbReference type="ARBA" id="ARBA00023040"/>
    </source>
</evidence>
<dbReference type="SUPFAM" id="SSF81321">
    <property type="entry name" value="Family A G protein-coupled receptor-like"/>
    <property type="match status" value="1"/>
</dbReference>
<protein>
    <recommendedName>
        <fullName evidence="12">G-protein coupled receptors family 1 profile domain-containing protein</fullName>
    </recommendedName>
</protein>
<feature type="transmembrane region" description="Helical" evidence="11">
    <location>
        <begin position="230"/>
        <end position="251"/>
    </location>
</feature>
<evidence type="ECO:0000256" key="6">
    <source>
        <dbReference type="ARBA" id="ARBA00023136"/>
    </source>
</evidence>
<feature type="domain" description="G-protein coupled receptors family 1 profile" evidence="12">
    <location>
        <begin position="57"/>
        <end position="561"/>
    </location>
</feature>
<name>A0ABP1R7I6_9HEXA</name>
<dbReference type="PROSITE" id="PS50262">
    <property type="entry name" value="G_PROTEIN_RECEP_F1_2"/>
    <property type="match status" value="1"/>
</dbReference>
<evidence type="ECO:0000256" key="9">
    <source>
        <dbReference type="RuleBase" id="RU000688"/>
    </source>
</evidence>
<keyword evidence="6 11" id="KW-0472">Membrane</keyword>
<evidence type="ECO:0000256" key="2">
    <source>
        <dbReference type="ARBA" id="ARBA00010663"/>
    </source>
</evidence>
<dbReference type="EMBL" id="CAXLJM020000066">
    <property type="protein sequence ID" value="CAL8121968.1"/>
    <property type="molecule type" value="Genomic_DNA"/>
</dbReference>
<sequence length="792" mass="85040">MGNFSMIDENFGMFDNINNVVTSGSGDSVQDAFVEGSHLWSLLVVGYSLVFAVGVIGNVVLLAALCGTGSRARALPVRNHLMVNLAAADLLVTAICVPISACAAASHACWPGFLVSWMCQLGPLLQRTPVAASTLSLALLSLDRWAAIRHPRFAQRFRDRRFVAMSMVSIWILASLVAAPTVWARQWDENPSSLLATMMQVERTNSSEWEQSSQSGGVCVERWTNMGIQVAYAATYLGTAFVSPALIVAACHASVSHKLTAQLQVLSGGGASGDRLASRPRPKQVIIVARDPSNNIIPNPLNPQQGVTTASHQPAGGGLTKPNGSATSLDAPNTGTMLRKPSIGIIVCGGGGGMGSGAPSSPASGITDHPKPSRKLVPCDPNSDDDDIYIRMQIEADLESFRQLSQFQHSHNNASQGSYRGVKSLATPRSGKLSNASVNGGGGGGNHKNSTLRAARRETSIIRAHRKLRKKLASSTSHHGVSLGKAPPPLLPTYSSQSFRSRRRAANLLAALAGVFVFCWAPYVACALWEMFVTEKSLVRLLIPFALFLGHAHSAINPVVSWRLNRSAFVRFQRHTILSFLPNWNIFGSCRTCTAACCGCCVYSLRNPCTCCCQRVPYDHSAPGSSNTGGGRRGTPQMQRQQPRAGIGASGGAVGTRFLTVPNHLTVPNPHQRQSIVGIGYPQVPHHQRHHQQHNTPGQDPSDNGCNCFKRSSDHPAVSRNPDDEEGIPCCCCFCPAGGVFGRRSSSPDPWNWNNSSTNEAALGAFHPRYLNRLPVPQPDQISKCHTSHFLR</sequence>
<dbReference type="InterPro" id="IPR000276">
    <property type="entry name" value="GPCR_Rhodpsn"/>
</dbReference>
<accession>A0ABP1R7I6</accession>
<dbReference type="Pfam" id="PF00001">
    <property type="entry name" value="7tm_1"/>
    <property type="match status" value="1"/>
</dbReference>
<dbReference type="Proteomes" id="UP001642540">
    <property type="component" value="Unassembled WGS sequence"/>
</dbReference>
<feature type="region of interest" description="Disordered" evidence="10">
    <location>
        <begin position="685"/>
        <end position="707"/>
    </location>
</feature>
<feature type="transmembrane region" description="Helical" evidence="11">
    <location>
        <begin position="538"/>
        <end position="556"/>
    </location>
</feature>
<keyword evidence="5 9" id="KW-0297">G-protein coupled receptor</keyword>
<keyword evidence="14" id="KW-1185">Reference proteome</keyword>
<evidence type="ECO:0000256" key="1">
    <source>
        <dbReference type="ARBA" id="ARBA00004141"/>
    </source>
</evidence>
<dbReference type="Gene3D" id="1.20.1070.10">
    <property type="entry name" value="Rhodopsin 7-helix transmembrane proteins"/>
    <property type="match status" value="2"/>
</dbReference>
<dbReference type="PROSITE" id="PS00237">
    <property type="entry name" value="G_PROTEIN_RECEP_F1_1"/>
    <property type="match status" value="1"/>
</dbReference>
<comment type="caution">
    <text evidence="13">The sequence shown here is derived from an EMBL/GenBank/DDBJ whole genome shotgun (WGS) entry which is preliminary data.</text>
</comment>
<dbReference type="PANTHER" id="PTHR45695:SF15">
    <property type="entry name" value="OPSIN RH2"/>
    <property type="match status" value="1"/>
</dbReference>
<evidence type="ECO:0000256" key="4">
    <source>
        <dbReference type="ARBA" id="ARBA00022989"/>
    </source>
</evidence>
<comment type="subcellular location">
    <subcellularLocation>
        <location evidence="1">Membrane</location>
        <topology evidence="1">Multi-pass membrane protein</topology>
    </subcellularLocation>
</comment>
<feature type="transmembrane region" description="Helical" evidence="11">
    <location>
        <begin position="508"/>
        <end position="532"/>
    </location>
</feature>
<feature type="transmembrane region" description="Helical" evidence="11">
    <location>
        <begin position="39"/>
        <end position="65"/>
    </location>
</feature>
<feature type="compositionally biased region" description="Polar residues" evidence="10">
    <location>
        <begin position="322"/>
        <end position="335"/>
    </location>
</feature>
<evidence type="ECO:0000256" key="8">
    <source>
        <dbReference type="ARBA" id="ARBA00023224"/>
    </source>
</evidence>
<feature type="region of interest" description="Disordered" evidence="10">
    <location>
        <begin position="622"/>
        <end position="652"/>
    </location>
</feature>
<proteinExistence type="inferred from homology"/>
<keyword evidence="3 9" id="KW-0812">Transmembrane</keyword>
<evidence type="ECO:0000259" key="12">
    <source>
        <dbReference type="PROSITE" id="PS50262"/>
    </source>
</evidence>
<feature type="compositionally biased region" description="Low complexity" evidence="10">
    <location>
        <begin position="357"/>
        <end position="366"/>
    </location>
</feature>
<evidence type="ECO:0000256" key="10">
    <source>
        <dbReference type="SAM" id="MobiDB-lite"/>
    </source>
</evidence>
<dbReference type="PANTHER" id="PTHR45695">
    <property type="entry name" value="LEUCOKININ RECEPTOR-RELATED"/>
    <property type="match status" value="1"/>
</dbReference>
<feature type="region of interest" description="Disordered" evidence="10">
    <location>
        <begin position="296"/>
        <end position="335"/>
    </location>
</feature>
<dbReference type="CDD" id="cd00637">
    <property type="entry name" value="7tm_classA_rhodopsin-like"/>
    <property type="match status" value="2"/>
</dbReference>
<feature type="compositionally biased region" description="Polar residues" evidence="10">
    <location>
        <begin position="695"/>
        <end position="705"/>
    </location>
</feature>
<evidence type="ECO:0000313" key="14">
    <source>
        <dbReference type="Proteomes" id="UP001642540"/>
    </source>
</evidence>
<feature type="region of interest" description="Disordered" evidence="10">
    <location>
        <begin position="354"/>
        <end position="382"/>
    </location>
</feature>
<feature type="transmembrane region" description="Helical" evidence="11">
    <location>
        <begin position="162"/>
        <end position="183"/>
    </location>
</feature>
<organism evidence="13 14">
    <name type="scientific">Orchesella dallaii</name>
    <dbReference type="NCBI Taxonomy" id="48710"/>
    <lineage>
        <taxon>Eukaryota</taxon>
        <taxon>Metazoa</taxon>
        <taxon>Ecdysozoa</taxon>
        <taxon>Arthropoda</taxon>
        <taxon>Hexapoda</taxon>
        <taxon>Collembola</taxon>
        <taxon>Entomobryomorpha</taxon>
        <taxon>Entomobryoidea</taxon>
        <taxon>Orchesellidae</taxon>
        <taxon>Orchesellinae</taxon>
        <taxon>Orchesella</taxon>
    </lineage>
</organism>
<feature type="transmembrane region" description="Helical" evidence="11">
    <location>
        <begin position="86"/>
        <end position="113"/>
    </location>
</feature>
<keyword evidence="7 9" id="KW-0675">Receptor</keyword>
<evidence type="ECO:0000313" key="13">
    <source>
        <dbReference type="EMBL" id="CAL8121968.1"/>
    </source>
</evidence>
<keyword evidence="4 11" id="KW-1133">Transmembrane helix</keyword>
<reference evidence="13 14" key="1">
    <citation type="submission" date="2024-08" db="EMBL/GenBank/DDBJ databases">
        <authorList>
            <person name="Cucini C."/>
            <person name="Frati F."/>
        </authorList>
    </citation>
    <scope>NUCLEOTIDE SEQUENCE [LARGE SCALE GENOMIC DNA]</scope>
</reference>
<dbReference type="InterPro" id="IPR017452">
    <property type="entry name" value="GPCR_Rhodpsn_7TM"/>
</dbReference>
<keyword evidence="8 9" id="KW-0807">Transducer</keyword>
<comment type="similarity">
    <text evidence="2 9">Belongs to the G-protein coupled receptor 1 family.</text>
</comment>
<evidence type="ECO:0000256" key="11">
    <source>
        <dbReference type="SAM" id="Phobius"/>
    </source>
</evidence>
<gene>
    <name evidence="13" type="ORF">ODALV1_LOCUS19615</name>
</gene>
<evidence type="ECO:0000256" key="3">
    <source>
        <dbReference type="ARBA" id="ARBA00022692"/>
    </source>
</evidence>